<comment type="similarity">
    <text evidence="4">Belongs to the protein kinase superfamily.</text>
</comment>
<keyword evidence="1 3" id="KW-0547">Nucleotide-binding</keyword>
<dbReference type="SMART" id="SM00220">
    <property type="entry name" value="S_TKc"/>
    <property type="match status" value="1"/>
</dbReference>
<dbReference type="InterPro" id="IPR008271">
    <property type="entry name" value="Ser/Thr_kinase_AS"/>
</dbReference>
<dbReference type="Pfam" id="PF00069">
    <property type="entry name" value="Pkinase"/>
    <property type="match status" value="1"/>
</dbReference>
<name>A0A1J4KDG7_9EUKA</name>
<dbReference type="PROSITE" id="PS00108">
    <property type="entry name" value="PROTEIN_KINASE_ST"/>
    <property type="match status" value="1"/>
</dbReference>
<dbReference type="EMBL" id="MLAK01000650">
    <property type="protein sequence ID" value="OHT09026.1"/>
    <property type="molecule type" value="Genomic_DNA"/>
</dbReference>
<dbReference type="RefSeq" id="XP_068362162.1">
    <property type="nucleotide sequence ID" value="XM_068502408.1"/>
</dbReference>
<keyword evidence="6" id="KW-0808">Transferase</keyword>
<evidence type="ECO:0000256" key="1">
    <source>
        <dbReference type="ARBA" id="ARBA00022741"/>
    </source>
</evidence>
<dbReference type="PROSITE" id="PS00107">
    <property type="entry name" value="PROTEIN_KINASE_ATP"/>
    <property type="match status" value="1"/>
</dbReference>
<keyword evidence="7" id="KW-1185">Reference proteome</keyword>
<evidence type="ECO:0000313" key="6">
    <source>
        <dbReference type="EMBL" id="OHT09026.1"/>
    </source>
</evidence>
<dbReference type="FunFam" id="3.30.200.20:FF:000042">
    <property type="entry name" value="Aurora kinase A"/>
    <property type="match status" value="1"/>
</dbReference>
<sequence>MARALIGRDYIIDIPPTFGEYQFLQVIGHGSFSVVVKARHRQTGTQYAVKVISQKFLIDNNLVDTFQREVSIQTKVSHPNVVRLTEMISDDNLIYLILDYCGRGDLRTFISEHQFGTTGTPVVDESASINLIKQLLKGIDYLHSKGIVHRDLKPENLLIDNDNILKIADFGFSREFSQNNENGLMSTQCGSPIYAAPEIISNRTYDGKCADMWSIGVIIYILLTGKIPWENITNTSKLYYQIQTARYHIPSGISEGAASLINGLMQPQPEMRLSASEALNHPWINSYAFKSHSQPSSTILASKLSQPIFLQSQFHNKNATTTRKGSRDLVNIGNAILMRHRMPVTEREGYS</sequence>
<dbReference type="VEuPathDB" id="TrichDB:TRFO_22175"/>
<feature type="binding site" evidence="3">
    <location>
        <position position="50"/>
    </location>
    <ligand>
        <name>ATP</name>
        <dbReference type="ChEBI" id="CHEBI:30616"/>
    </ligand>
</feature>
<evidence type="ECO:0000259" key="5">
    <source>
        <dbReference type="PROSITE" id="PS50011"/>
    </source>
</evidence>
<dbReference type="Gene3D" id="1.10.510.10">
    <property type="entry name" value="Transferase(Phosphotransferase) domain 1"/>
    <property type="match status" value="1"/>
</dbReference>
<dbReference type="InterPro" id="IPR000719">
    <property type="entry name" value="Prot_kinase_dom"/>
</dbReference>
<dbReference type="GO" id="GO:0004674">
    <property type="term" value="F:protein serine/threonine kinase activity"/>
    <property type="evidence" value="ECO:0007669"/>
    <property type="project" value="UniProtKB-KW"/>
</dbReference>
<evidence type="ECO:0000256" key="3">
    <source>
        <dbReference type="PROSITE-ProRule" id="PRU10141"/>
    </source>
</evidence>
<protein>
    <submittedName>
        <fullName evidence="6">CAMK family protein kinase</fullName>
    </submittedName>
</protein>
<reference evidence="6" key="1">
    <citation type="submission" date="2016-10" db="EMBL/GenBank/DDBJ databases">
        <authorList>
            <person name="Benchimol M."/>
            <person name="Almeida L.G."/>
            <person name="Vasconcelos A.T."/>
            <person name="Perreira-Neves A."/>
            <person name="Rosa I.A."/>
            <person name="Tasca T."/>
            <person name="Bogo M.R."/>
            <person name="de Souza W."/>
        </authorList>
    </citation>
    <scope>NUCLEOTIDE SEQUENCE [LARGE SCALE GENOMIC DNA]</scope>
    <source>
        <strain evidence="6">K</strain>
    </source>
</reference>
<dbReference type="InterPro" id="IPR011009">
    <property type="entry name" value="Kinase-like_dom_sf"/>
</dbReference>
<dbReference type="SUPFAM" id="SSF56112">
    <property type="entry name" value="Protein kinase-like (PK-like)"/>
    <property type="match status" value="1"/>
</dbReference>
<evidence type="ECO:0000313" key="7">
    <source>
        <dbReference type="Proteomes" id="UP000179807"/>
    </source>
</evidence>
<dbReference type="InterPro" id="IPR017441">
    <property type="entry name" value="Protein_kinase_ATP_BS"/>
</dbReference>
<gene>
    <name evidence="6" type="ORF">TRFO_22175</name>
</gene>
<dbReference type="OrthoDB" id="193931at2759"/>
<dbReference type="AlphaFoldDB" id="A0A1J4KDG7"/>
<evidence type="ECO:0000256" key="2">
    <source>
        <dbReference type="ARBA" id="ARBA00022840"/>
    </source>
</evidence>
<feature type="domain" description="Protein kinase" evidence="5">
    <location>
        <begin position="21"/>
        <end position="284"/>
    </location>
</feature>
<keyword evidence="4" id="KW-0723">Serine/threonine-protein kinase</keyword>
<evidence type="ECO:0000256" key="4">
    <source>
        <dbReference type="RuleBase" id="RU000304"/>
    </source>
</evidence>
<dbReference type="PANTHER" id="PTHR24348:SF68">
    <property type="entry name" value="SERINE_THREONINE-PROTEIN KINASE ATG1C"/>
    <property type="match status" value="1"/>
</dbReference>
<dbReference type="GO" id="GO:0010506">
    <property type="term" value="P:regulation of autophagy"/>
    <property type="evidence" value="ECO:0007669"/>
    <property type="project" value="InterPro"/>
</dbReference>
<proteinExistence type="inferred from homology"/>
<dbReference type="InterPro" id="IPR045269">
    <property type="entry name" value="Atg1-like"/>
</dbReference>
<dbReference type="FunFam" id="1.10.510.10:FF:000956">
    <property type="entry name" value="CAMK family protein kinase"/>
    <property type="match status" value="1"/>
</dbReference>
<dbReference type="CDD" id="cd14003">
    <property type="entry name" value="STKc_AMPK-like"/>
    <property type="match status" value="1"/>
</dbReference>
<keyword evidence="6" id="KW-0418">Kinase</keyword>
<dbReference type="GO" id="GO:0005737">
    <property type="term" value="C:cytoplasm"/>
    <property type="evidence" value="ECO:0007669"/>
    <property type="project" value="TreeGrafter"/>
</dbReference>
<keyword evidence="2 3" id="KW-0067">ATP-binding</keyword>
<accession>A0A1J4KDG7</accession>
<organism evidence="6 7">
    <name type="scientific">Tritrichomonas foetus</name>
    <dbReference type="NCBI Taxonomy" id="1144522"/>
    <lineage>
        <taxon>Eukaryota</taxon>
        <taxon>Metamonada</taxon>
        <taxon>Parabasalia</taxon>
        <taxon>Tritrichomonadida</taxon>
        <taxon>Tritrichomonadidae</taxon>
        <taxon>Tritrichomonas</taxon>
    </lineage>
</organism>
<dbReference type="Proteomes" id="UP000179807">
    <property type="component" value="Unassembled WGS sequence"/>
</dbReference>
<dbReference type="GO" id="GO:0005524">
    <property type="term" value="F:ATP binding"/>
    <property type="evidence" value="ECO:0007669"/>
    <property type="project" value="UniProtKB-UniRule"/>
</dbReference>
<dbReference type="PROSITE" id="PS50011">
    <property type="entry name" value="PROTEIN_KINASE_DOM"/>
    <property type="match status" value="1"/>
</dbReference>
<dbReference type="PANTHER" id="PTHR24348">
    <property type="entry name" value="SERINE/THREONINE-PROTEIN KINASE UNC-51-RELATED"/>
    <property type="match status" value="1"/>
</dbReference>
<comment type="caution">
    <text evidence="6">The sequence shown here is derived from an EMBL/GenBank/DDBJ whole genome shotgun (WGS) entry which is preliminary data.</text>
</comment>
<dbReference type="GeneID" id="94837112"/>